<name>A0A9X1H9T5_9FLAO</name>
<comment type="caution">
    <text evidence="1">The sequence shown here is derived from an EMBL/GenBank/DDBJ whole genome shotgun (WGS) entry which is preliminary data.</text>
</comment>
<evidence type="ECO:0000313" key="2">
    <source>
        <dbReference type="Proteomes" id="UP001139366"/>
    </source>
</evidence>
<organism evidence="1 2">
    <name type="scientific">Flavobacterium potami</name>
    <dbReference type="NCBI Taxonomy" id="2872310"/>
    <lineage>
        <taxon>Bacteria</taxon>
        <taxon>Pseudomonadati</taxon>
        <taxon>Bacteroidota</taxon>
        <taxon>Flavobacteriia</taxon>
        <taxon>Flavobacteriales</taxon>
        <taxon>Flavobacteriaceae</taxon>
        <taxon>Flavobacterium</taxon>
    </lineage>
</organism>
<accession>A0A9X1H9T5</accession>
<evidence type="ECO:0000313" key="1">
    <source>
        <dbReference type="EMBL" id="MBZ4035358.1"/>
    </source>
</evidence>
<dbReference type="EMBL" id="JAINUY010000003">
    <property type="protein sequence ID" value="MBZ4035358.1"/>
    <property type="molecule type" value="Genomic_DNA"/>
</dbReference>
<gene>
    <name evidence="1" type="ORF">K6T82_11320</name>
</gene>
<protein>
    <submittedName>
        <fullName evidence="1">Uncharacterized protein</fullName>
    </submittedName>
</protein>
<dbReference type="Proteomes" id="UP001139366">
    <property type="component" value="Unassembled WGS sequence"/>
</dbReference>
<proteinExistence type="predicted"/>
<dbReference type="RefSeq" id="WP_223705984.1">
    <property type="nucleotide sequence ID" value="NZ_JAINUY010000003.1"/>
</dbReference>
<dbReference type="AlphaFoldDB" id="A0A9X1H9T5"/>
<reference evidence="1 2" key="1">
    <citation type="journal article" date="2023" name="Antonie Van Leeuwenhoek">
        <title>Flavobacterium potami sp. nov., a multi-metal resistance genes harbouring bacterium isolated from shallow river silt.</title>
        <authorList>
            <person name="Li S."/>
            <person name="Mao S."/>
            <person name="Mu W."/>
            <person name="Guo B."/>
            <person name="Li C."/>
            <person name="Zhu Q."/>
            <person name="Hou X."/>
            <person name="Zhao Y."/>
            <person name="Wei S."/>
            <person name="Liu H."/>
            <person name="Liu A."/>
        </authorList>
    </citation>
    <scope>NUCLEOTIDE SEQUENCE [LARGE SCALE GENOMIC DNA]</scope>
    <source>
        <strain evidence="1 2">17A</strain>
    </source>
</reference>
<keyword evidence="2" id="KW-1185">Reference proteome</keyword>
<sequence length="320" mass="37226">MKKKAIFTKVCVYLDQFAVSDMVDNQQTELWSEIKNQLIKLHQDGIIFCPKSSEHYFETSQKSHENSVLHDSFLERLSDGWCFKPELFVSSQLISSHIRKNTIGIKTYMYDNVQNILESDIKYSQFNELSTNFRGLVLEATEGINDLRKYTRDIRMDSKTKKSFLKVLEMYEPRNFISRLQDLYNEGGIRIRGVSIGGQEIPHWIDLIIDQLLRTHKFTRLEVKKLITEFEQNGFKNIPSLNIRFSLHNLAAVYQKKETPGDHMDFARLSTGMPLSTLLFTDKKRKNELLELGFDTLYGTKIFSGAQPDLVDFLSELKTL</sequence>